<evidence type="ECO:0000313" key="5">
    <source>
        <dbReference type="Proteomes" id="UP001189429"/>
    </source>
</evidence>
<organism evidence="4 5">
    <name type="scientific">Prorocentrum cordatum</name>
    <dbReference type="NCBI Taxonomy" id="2364126"/>
    <lineage>
        <taxon>Eukaryota</taxon>
        <taxon>Sar</taxon>
        <taxon>Alveolata</taxon>
        <taxon>Dinophyceae</taxon>
        <taxon>Prorocentrales</taxon>
        <taxon>Prorocentraceae</taxon>
        <taxon>Prorocentrum</taxon>
    </lineage>
</organism>
<dbReference type="InterPro" id="IPR018247">
    <property type="entry name" value="EF_Hand_1_Ca_BS"/>
</dbReference>
<comment type="caution">
    <text evidence="4">The sequence shown here is derived from an EMBL/GenBank/DDBJ whole genome shotgun (WGS) entry which is preliminary data.</text>
</comment>
<reference evidence="4" key="1">
    <citation type="submission" date="2023-10" db="EMBL/GenBank/DDBJ databases">
        <authorList>
            <person name="Chen Y."/>
            <person name="Shah S."/>
            <person name="Dougan E. K."/>
            <person name="Thang M."/>
            <person name="Chan C."/>
        </authorList>
    </citation>
    <scope>NUCLEOTIDE SEQUENCE [LARGE SCALE GENOMIC DNA]</scope>
</reference>
<dbReference type="SMART" id="SM00054">
    <property type="entry name" value="EFh"/>
    <property type="match status" value="2"/>
</dbReference>
<dbReference type="InterPro" id="IPR011992">
    <property type="entry name" value="EF-hand-dom_pair"/>
</dbReference>
<evidence type="ECO:0000256" key="2">
    <source>
        <dbReference type="SAM" id="MobiDB-lite"/>
    </source>
</evidence>
<protein>
    <recommendedName>
        <fullName evidence="3">EF-hand domain-containing protein</fullName>
    </recommendedName>
</protein>
<feature type="region of interest" description="Disordered" evidence="2">
    <location>
        <begin position="1"/>
        <end position="31"/>
    </location>
</feature>
<evidence type="ECO:0000313" key="4">
    <source>
        <dbReference type="EMBL" id="CAK0850324.1"/>
    </source>
</evidence>
<keyword evidence="5" id="KW-1185">Reference proteome</keyword>
<dbReference type="InterPro" id="IPR002048">
    <property type="entry name" value="EF_hand_dom"/>
</dbReference>
<feature type="domain" description="EF-hand" evidence="3">
    <location>
        <begin position="194"/>
        <end position="229"/>
    </location>
</feature>
<name>A0ABN9TVT0_9DINO</name>
<dbReference type="PROSITE" id="PS50222">
    <property type="entry name" value="EF_HAND_2"/>
    <property type="match status" value="2"/>
</dbReference>
<keyword evidence="1" id="KW-0106">Calcium</keyword>
<gene>
    <name evidence="4" type="ORF">PCOR1329_LOCUS42755</name>
</gene>
<dbReference type="Proteomes" id="UP001189429">
    <property type="component" value="Unassembled WGS sequence"/>
</dbReference>
<dbReference type="Pfam" id="PF13499">
    <property type="entry name" value="EF-hand_7"/>
    <property type="match status" value="1"/>
</dbReference>
<dbReference type="Gene3D" id="1.10.238.10">
    <property type="entry name" value="EF-hand"/>
    <property type="match status" value="1"/>
</dbReference>
<accession>A0ABN9TVT0</accession>
<dbReference type="EMBL" id="CAUYUJ010015138">
    <property type="protein sequence ID" value="CAK0850324.1"/>
    <property type="molecule type" value="Genomic_DNA"/>
</dbReference>
<dbReference type="PROSITE" id="PS00018">
    <property type="entry name" value="EF_HAND_1"/>
    <property type="match status" value="2"/>
</dbReference>
<evidence type="ECO:0000259" key="3">
    <source>
        <dbReference type="PROSITE" id="PS50222"/>
    </source>
</evidence>
<dbReference type="SUPFAM" id="SSF47473">
    <property type="entry name" value="EF-hand"/>
    <property type="match status" value="1"/>
</dbReference>
<feature type="domain" description="EF-hand" evidence="3">
    <location>
        <begin position="235"/>
        <end position="269"/>
    </location>
</feature>
<dbReference type="CDD" id="cd00051">
    <property type="entry name" value="EFh"/>
    <property type="match status" value="1"/>
</dbReference>
<sequence length="269" mass="30099">MPVGCQKLRRSVATRRTMPSPGTPDTGTQSVSVPVAAIRARTKPEAVFAPQVLPLLEPSRPALLEGVVEMHNCAKEMGIPMDTMRSAVSLFKNHATALREGNLLTDGYLTKSSFVSLVKQMLNETGVRHDAVEEASVIDRFVGTFMSAEQDCKGVMNFRDFAIWYSSHCFDENFLDAKEQAMRKLSRKLGVSPTEIDNYKRHFDIVDADGSGEIDAEEFLAMLYKFTKVPKDIGLPRKYVNDMFRAADTNCDGSIDFEDFVVFSQKFLY</sequence>
<proteinExistence type="predicted"/>
<evidence type="ECO:0000256" key="1">
    <source>
        <dbReference type="ARBA" id="ARBA00022837"/>
    </source>
</evidence>